<evidence type="ECO:0000256" key="5">
    <source>
        <dbReference type="ARBA" id="ARBA00022989"/>
    </source>
</evidence>
<dbReference type="PANTHER" id="PTHR30354">
    <property type="entry name" value="GNT FAMILY GLUCONATE TRANSPORTER"/>
    <property type="match status" value="1"/>
</dbReference>
<feature type="transmembrane region" description="Helical" evidence="8">
    <location>
        <begin position="26"/>
        <end position="44"/>
    </location>
</feature>
<keyword evidence="2" id="KW-0813">Transport</keyword>
<proteinExistence type="inferred from homology"/>
<gene>
    <name evidence="9" type="primary">gntT</name>
    <name evidence="9" type="ORF">SAMEA4412673_02294</name>
</gene>
<evidence type="ECO:0000256" key="7">
    <source>
        <dbReference type="ARBA" id="ARBA00049663"/>
    </source>
</evidence>
<evidence type="ECO:0000256" key="4">
    <source>
        <dbReference type="ARBA" id="ARBA00022692"/>
    </source>
</evidence>
<feature type="transmembrane region" description="Helical" evidence="8">
    <location>
        <begin position="260"/>
        <end position="283"/>
    </location>
</feature>
<accession>A0AAJ5C0H0</accession>
<evidence type="ECO:0000313" key="9">
    <source>
        <dbReference type="EMBL" id="SNV51162.1"/>
    </source>
</evidence>
<dbReference type="AlphaFoldDB" id="A0AAJ5C0H0"/>
<feature type="transmembrane region" description="Helical" evidence="8">
    <location>
        <begin position="295"/>
        <end position="316"/>
    </location>
</feature>
<dbReference type="Pfam" id="PF02447">
    <property type="entry name" value="GntP_permease"/>
    <property type="match status" value="1"/>
</dbReference>
<keyword evidence="5 8" id="KW-1133">Transmembrane helix</keyword>
<dbReference type="KEGG" id="smiz:4412673_02294"/>
<evidence type="ECO:0000256" key="6">
    <source>
        <dbReference type="ARBA" id="ARBA00023136"/>
    </source>
</evidence>
<dbReference type="GO" id="GO:0015128">
    <property type="term" value="F:gluconate transmembrane transporter activity"/>
    <property type="evidence" value="ECO:0007669"/>
    <property type="project" value="InterPro"/>
</dbReference>
<feature type="transmembrane region" description="Helical" evidence="8">
    <location>
        <begin position="174"/>
        <end position="194"/>
    </location>
</feature>
<dbReference type="InterPro" id="IPR003474">
    <property type="entry name" value="Glcn_transporter"/>
</dbReference>
<dbReference type="NCBIfam" id="TIGR00791">
    <property type="entry name" value="gntP"/>
    <property type="match status" value="1"/>
</dbReference>
<evidence type="ECO:0000256" key="8">
    <source>
        <dbReference type="SAM" id="Phobius"/>
    </source>
</evidence>
<dbReference type="PANTHER" id="PTHR30354:SF22">
    <property type="entry name" value="HIGH-AFFINITY GLUCONATE TRANSPORTER"/>
    <property type="match status" value="1"/>
</dbReference>
<keyword evidence="3" id="KW-1003">Cell membrane</keyword>
<keyword evidence="4 8" id="KW-0812">Transmembrane</keyword>
<dbReference type="GO" id="GO:0005886">
    <property type="term" value="C:plasma membrane"/>
    <property type="evidence" value="ECO:0007669"/>
    <property type="project" value="UniProtKB-SubCell"/>
</dbReference>
<feature type="transmembrane region" description="Helical" evidence="8">
    <location>
        <begin position="136"/>
        <end position="154"/>
    </location>
</feature>
<evidence type="ECO:0000256" key="3">
    <source>
        <dbReference type="ARBA" id="ARBA00022475"/>
    </source>
</evidence>
<feature type="transmembrane region" description="Helical" evidence="8">
    <location>
        <begin position="229"/>
        <end position="248"/>
    </location>
</feature>
<reference evidence="9 10" key="1">
    <citation type="submission" date="2017-06" db="EMBL/GenBank/DDBJ databases">
        <authorList>
            <consortium name="Pathogen Informatics"/>
        </authorList>
    </citation>
    <scope>NUCLEOTIDE SEQUENCE [LARGE SCALE GENOMIC DNA]</scope>
    <source>
        <strain evidence="9 10">NCTC12149</strain>
    </source>
</reference>
<name>A0AAJ5C0H0_9SPHI</name>
<organism evidence="9 10">
    <name type="scientific">Sphingobacterium mizutaii</name>
    <dbReference type="NCBI Taxonomy" id="1010"/>
    <lineage>
        <taxon>Bacteria</taxon>
        <taxon>Pseudomonadati</taxon>
        <taxon>Bacteroidota</taxon>
        <taxon>Sphingobacteriia</taxon>
        <taxon>Sphingobacteriales</taxon>
        <taxon>Sphingobacteriaceae</taxon>
        <taxon>Sphingobacterium</taxon>
    </lineage>
</organism>
<feature type="transmembrane region" description="Helical" evidence="8">
    <location>
        <begin position="425"/>
        <end position="441"/>
    </location>
</feature>
<comment type="subcellular location">
    <subcellularLocation>
        <location evidence="1">Cell membrane</location>
        <topology evidence="1">Multi-pass membrane protein</topology>
    </subcellularLocation>
</comment>
<feature type="transmembrane region" description="Helical" evidence="8">
    <location>
        <begin position="342"/>
        <end position="370"/>
    </location>
</feature>
<evidence type="ECO:0000313" key="10">
    <source>
        <dbReference type="Proteomes" id="UP000215355"/>
    </source>
</evidence>
<dbReference type="PIRSF" id="PIRSF002746">
    <property type="entry name" value="Gluconate_transporter"/>
    <property type="match status" value="1"/>
</dbReference>
<dbReference type="EMBL" id="LT906468">
    <property type="protein sequence ID" value="SNV51162.1"/>
    <property type="molecule type" value="Genomic_DNA"/>
</dbReference>
<keyword evidence="6 8" id="KW-0472">Membrane</keyword>
<feature type="transmembrane region" description="Helical" evidence="8">
    <location>
        <begin position="56"/>
        <end position="76"/>
    </location>
</feature>
<evidence type="ECO:0000256" key="2">
    <source>
        <dbReference type="ARBA" id="ARBA00022448"/>
    </source>
</evidence>
<feature type="transmembrane region" description="Helical" evidence="8">
    <location>
        <begin position="96"/>
        <end position="129"/>
    </location>
</feature>
<comment type="similarity">
    <text evidence="7">Belongs to the GntP permease family.</text>
</comment>
<sequence length="442" mass="47417">MVFTIVLLSLLLLIIFITYFKINTFLAFLIVSILAAIVLGIPLAKIPGTVEKGIGSIMGGLTLIIVLGAMLGKLIAHSGAAENIATVMVRLFGVKHLQWGMAFTGFIVGIPLFYGVGFVLLVPLIFSIVYKYKLPLVYIGLPMLAALSVTHGFIPPHPSPVALVVLFNANMGLTLIYGLLIAIPAIIIGGPLFSKTLKNIKAGKSEIFQPAEPKPEDENYPKPGAFNSFFTALLPVVMIVLFTVLPYVVPKEATFMHEIIAFLGSANIVMLIAVFYAMFSLGIFQGRPIKEVMSVYADAVKDIAMILLIIAGSGVFKEVMEASGVSLKLAEALQGLPIHPLILAWMITAIIRGCIGSATVAALTAASVLLPLLQATNINPNLMVLSIGAGSLMFSHVNDSGFWMFKEYLGISVKDTFRSWSMMEAIVSTVGLIGVMILSLFI</sequence>
<dbReference type="Proteomes" id="UP000215355">
    <property type="component" value="Chromosome 1"/>
</dbReference>
<feature type="transmembrane region" description="Helical" evidence="8">
    <location>
        <begin position="382"/>
        <end position="405"/>
    </location>
</feature>
<dbReference type="RefSeq" id="WP_093096887.1">
    <property type="nucleotide sequence ID" value="NZ_FNGK01000001.1"/>
</dbReference>
<evidence type="ECO:0000256" key="1">
    <source>
        <dbReference type="ARBA" id="ARBA00004651"/>
    </source>
</evidence>
<protein>
    <submittedName>
        <fullName evidence="9">Gnt-I system</fullName>
    </submittedName>
</protein>